<feature type="transmembrane region" description="Helical" evidence="1">
    <location>
        <begin position="69"/>
        <end position="88"/>
    </location>
</feature>
<keyword evidence="1" id="KW-0812">Transmembrane</keyword>
<proteinExistence type="predicted"/>
<dbReference type="EMBL" id="PYWC01000045">
    <property type="protein sequence ID" value="PWW75499.1"/>
    <property type="molecule type" value="Genomic_DNA"/>
</dbReference>
<keyword evidence="1" id="KW-0472">Membrane</keyword>
<organism evidence="2 3">
    <name type="scientific">Tuber magnatum</name>
    <name type="common">white Piedmont truffle</name>
    <dbReference type="NCBI Taxonomy" id="42249"/>
    <lineage>
        <taxon>Eukaryota</taxon>
        <taxon>Fungi</taxon>
        <taxon>Dikarya</taxon>
        <taxon>Ascomycota</taxon>
        <taxon>Pezizomycotina</taxon>
        <taxon>Pezizomycetes</taxon>
        <taxon>Pezizales</taxon>
        <taxon>Tuberaceae</taxon>
        <taxon>Tuber</taxon>
    </lineage>
</organism>
<feature type="transmembrane region" description="Helical" evidence="1">
    <location>
        <begin position="45"/>
        <end position="63"/>
    </location>
</feature>
<accession>A0A317SM09</accession>
<dbReference type="Proteomes" id="UP000246991">
    <property type="component" value="Unassembled WGS sequence"/>
</dbReference>
<protein>
    <recommendedName>
        <fullName evidence="4">Glycine zipper domain-containing protein</fullName>
    </recommendedName>
</protein>
<feature type="transmembrane region" description="Helical" evidence="1">
    <location>
        <begin position="17"/>
        <end position="33"/>
    </location>
</feature>
<evidence type="ECO:0000313" key="2">
    <source>
        <dbReference type="EMBL" id="PWW75499.1"/>
    </source>
</evidence>
<comment type="caution">
    <text evidence="2">The sequence shown here is derived from an EMBL/GenBank/DDBJ whole genome shotgun (WGS) entry which is preliminary data.</text>
</comment>
<keyword evidence="1" id="KW-1133">Transmembrane helix</keyword>
<feature type="non-terminal residue" evidence="2">
    <location>
        <position position="1"/>
    </location>
</feature>
<evidence type="ECO:0000313" key="3">
    <source>
        <dbReference type="Proteomes" id="UP000246991"/>
    </source>
</evidence>
<evidence type="ECO:0000256" key="1">
    <source>
        <dbReference type="SAM" id="Phobius"/>
    </source>
</evidence>
<gene>
    <name evidence="2" type="ORF">C7212DRAFT_197902</name>
</gene>
<sequence length="156" mass="15464">VNASKPALGVASRGSRALLPLSLAISGLCVLAAENKMEELGRQVCALALGSAGAAIGGAIGVLGGPIGMVLGATLGGIAGGLLGDCGFSKFRDWLFTKGEDGVSPIDRIADKLKAATDKLRIAVEISSIIVRGHTEVLGVLLGKFRGMGGLGSGPG</sequence>
<name>A0A317SM09_9PEZI</name>
<dbReference type="AlphaFoldDB" id="A0A317SM09"/>
<keyword evidence="3" id="KW-1185">Reference proteome</keyword>
<reference evidence="2 3" key="1">
    <citation type="submission" date="2018-03" db="EMBL/GenBank/DDBJ databases">
        <title>Genomes of Pezizomycetes fungi and the evolution of truffles.</title>
        <authorList>
            <person name="Murat C."/>
            <person name="Payen T."/>
            <person name="Noel B."/>
            <person name="Kuo A."/>
            <person name="Martin F.M."/>
        </authorList>
    </citation>
    <scope>NUCLEOTIDE SEQUENCE [LARGE SCALE GENOMIC DNA]</scope>
    <source>
        <strain evidence="2">091103-1</strain>
    </source>
</reference>
<dbReference type="OrthoDB" id="5417803at2759"/>
<evidence type="ECO:0008006" key="4">
    <source>
        <dbReference type="Google" id="ProtNLM"/>
    </source>
</evidence>